<dbReference type="OrthoDB" id="276498at2759"/>
<name>A0A7J7IEK0_9RHOD</name>
<dbReference type="InterPro" id="IPR020568">
    <property type="entry name" value="Ribosomal_Su5_D2-typ_SF"/>
</dbReference>
<sequence>MTFFYFVASVARVPDRVRRGASLAGSGASVRSWCVQRRRRGVTVGWHVALRCTGVEQAPPSAGFRDLGATKSENASRVAPGYTAAHIDVLENLEPVRRRPGMYIGSTGTRGLHQLAYEVIDNSVDEALAGHCDKILVTLHEDGSISVLDNGRGIPTDKHPKTGKSALETVLTVLHAGGKFGSGSYKVSGGLHGVGVSVVNALSMWLESVVYRDGNCYSMRFARGEVLEELRVTPAPPNPYPGFMERSGTFIRFAPDPQIFTTDIEFDYDLLATRLNELAYLNAGLSIWLVDRRRGFDGRKNEPKFSGSDAVRQPMAHPNPSDDDLDRDHGEKTTEAARLASVRRAVADSSTSHPNAALETNAESAFLSDGKRFYHGGGIAEYVHDLTEGKERIHADVIHFVKELHNVEVQVALQWSRDQYTDMLLGFANNIRTIDGGAHIDGFKFTLTRVMNAQARQRGLLRENTNNLGGDYIREGLTAIISVKVPNPEFEGQTKSRLGNPEVRSIVDTVVTEALSLYFDQRPRVLTDIFEKALQAHQAAEAARRARDLVRRKSVLESSTLPGKLADCASRDPRESEIFIVEGDSAGGSAKQGRDRRFQAILPLRGKILNIEKSDDAKVYKNTEIQALITAIGLGVKGEEFDPSQLRYHRIIIMTDADTDGAHIRTLLLTFFFRYQRSVIENGHLYIARPPLYKLDTGSGKQRLTQYLYSESEREQRRTLDRVTMEDAAASDLIFNTLMGDRVPPRRQFIEQHAESLNLDDLDI</sequence>
<dbReference type="Gene3D" id="3.30.565.10">
    <property type="entry name" value="Histidine kinase-like ATPase, C-terminal domain"/>
    <property type="match status" value="1"/>
</dbReference>
<dbReference type="InterPro" id="IPR000565">
    <property type="entry name" value="Topo_IIA_B"/>
</dbReference>
<dbReference type="InterPro" id="IPR002288">
    <property type="entry name" value="DNA_gyrase_B_C"/>
</dbReference>
<dbReference type="SUPFAM" id="SSF54211">
    <property type="entry name" value="Ribosomal protein S5 domain 2-like"/>
    <property type="match status" value="1"/>
</dbReference>
<dbReference type="InterPro" id="IPR013760">
    <property type="entry name" value="Topo_IIA-like_dom_sf"/>
</dbReference>
<dbReference type="GO" id="GO:0003677">
    <property type="term" value="F:DNA binding"/>
    <property type="evidence" value="ECO:0007669"/>
    <property type="project" value="UniProtKB-UniRule"/>
</dbReference>
<reference evidence="15 16" key="1">
    <citation type="journal article" date="2020" name="J. Phycol.">
        <title>Comparative genome analysis reveals Cyanidiococcus gen. nov., a new extremophilic red algal genus sister to Cyanidioschyzon (Cyanidioschyzonaceae, Rhodophyta).</title>
        <authorList>
            <person name="Liu S.-L."/>
            <person name="Chiang Y.-R."/>
            <person name="Yoon H.S."/>
            <person name="Fu H.-Y."/>
        </authorList>
    </citation>
    <scope>NUCLEOTIDE SEQUENCE [LARGE SCALE GENOMIC DNA]</scope>
    <source>
        <strain evidence="15 16">THAL066</strain>
    </source>
</reference>
<comment type="caution">
    <text evidence="15">The sequence shown here is derived from an EMBL/GenBank/DDBJ whole genome shotgun (WGS) entry which is preliminary data.</text>
</comment>
<dbReference type="PROSITE" id="PS00177">
    <property type="entry name" value="TOPOISOMERASE_II"/>
    <property type="match status" value="1"/>
</dbReference>
<comment type="similarity">
    <text evidence="12">Belongs to the type II topoisomerase family.</text>
</comment>
<organism evidence="15 16">
    <name type="scientific">Cyanidiococcus yangmingshanensis</name>
    <dbReference type="NCBI Taxonomy" id="2690220"/>
    <lineage>
        <taxon>Eukaryota</taxon>
        <taxon>Rhodophyta</taxon>
        <taxon>Bangiophyceae</taxon>
        <taxon>Cyanidiales</taxon>
        <taxon>Cyanidiaceae</taxon>
        <taxon>Cyanidiococcus</taxon>
    </lineage>
</organism>
<dbReference type="SMART" id="SM00387">
    <property type="entry name" value="HATPase_c"/>
    <property type="match status" value="1"/>
</dbReference>
<evidence type="ECO:0000256" key="1">
    <source>
        <dbReference type="ARBA" id="ARBA00000185"/>
    </source>
</evidence>
<dbReference type="SUPFAM" id="SSF56719">
    <property type="entry name" value="Type II DNA topoisomerase"/>
    <property type="match status" value="1"/>
</dbReference>
<dbReference type="InterPro" id="IPR001241">
    <property type="entry name" value="Topo_IIA"/>
</dbReference>
<dbReference type="PANTHER" id="PTHR45866">
    <property type="entry name" value="DNA GYRASE/TOPOISOMERASE SUBUNIT B"/>
    <property type="match status" value="1"/>
</dbReference>
<comment type="subunit">
    <text evidence="12">Homodimer.</text>
</comment>
<comment type="catalytic activity">
    <reaction evidence="1 12">
        <text>ATP-dependent breakage, passage and rejoining of double-stranded DNA.</text>
        <dbReference type="EC" id="5.6.2.2"/>
    </reaction>
</comment>
<evidence type="ECO:0000256" key="12">
    <source>
        <dbReference type="RuleBase" id="RU362094"/>
    </source>
</evidence>
<feature type="domain" description="Toprim" evidence="14">
    <location>
        <begin position="576"/>
        <end position="691"/>
    </location>
</feature>
<dbReference type="CDD" id="cd16928">
    <property type="entry name" value="HATPase_GyrB-like"/>
    <property type="match status" value="1"/>
</dbReference>
<dbReference type="SUPFAM" id="SSF55874">
    <property type="entry name" value="ATPase domain of HSP90 chaperone/DNA topoisomerase II/histidine kinase"/>
    <property type="match status" value="1"/>
</dbReference>
<evidence type="ECO:0000256" key="6">
    <source>
        <dbReference type="ARBA" id="ARBA00022840"/>
    </source>
</evidence>
<dbReference type="InterPro" id="IPR018522">
    <property type="entry name" value="TopoIIA_CS"/>
</dbReference>
<comment type="function">
    <text evidence="12">Control of topological states of DNA by transient breakage and subsequent rejoining of DNA strands. Topoisomerase II makes double-strand breaks.</text>
</comment>
<dbReference type="SMART" id="SM00433">
    <property type="entry name" value="TOP2c"/>
    <property type="match status" value="1"/>
</dbReference>
<dbReference type="GO" id="GO:0003918">
    <property type="term" value="F:DNA topoisomerase type II (double strand cut, ATP-hydrolyzing) activity"/>
    <property type="evidence" value="ECO:0007669"/>
    <property type="project" value="UniProtKB-UniRule"/>
</dbReference>
<accession>A0A7J7IEK0</accession>
<evidence type="ECO:0000256" key="8">
    <source>
        <dbReference type="ARBA" id="ARBA00023029"/>
    </source>
</evidence>
<dbReference type="GO" id="GO:0006265">
    <property type="term" value="P:DNA topological change"/>
    <property type="evidence" value="ECO:0007669"/>
    <property type="project" value="UniProtKB-UniRule"/>
</dbReference>
<gene>
    <name evidence="15" type="ORF">F1559_002489</name>
</gene>
<dbReference type="CDD" id="cd03366">
    <property type="entry name" value="TOPRIM_TopoIIA_GyrB"/>
    <property type="match status" value="1"/>
</dbReference>
<dbReference type="Pfam" id="PF01751">
    <property type="entry name" value="Toprim"/>
    <property type="match status" value="1"/>
</dbReference>
<keyword evidence="16" id="KW-1185">Reference proteome</keyword>
<evidence type="ECO:0000256" key="9">
    <source>
        <dbReference type="ARBA" id="ARBA00023125"/>
    </source>
</evidence>
<dbReference type="NCBIfam" id="NF004189">
    <property type="entry name" value="PRK05644.1"/>
    <property type="match status" value="1"/>
</dbReference>
<dbReference type="InterPro" id="IPR013506">
    <property type="entry name" value="Topo_IIA_bsu_dom2"/>
</dbReference>
<evidence type="ECO:0000256" key="4">
    <source>
        <dbReference type="ARBA" id="ARBA00022723"/>
    </source>
</evidence>
<dbReference type="InterPro" id="IPR006171">
    <property type="entry name" value="TOPRIM_dom"/>
</dbReference>
<keyword evidence="10 12" id="KW-0413">Isomerase</keyword>
<keyword evidence="8 12" id="KW-0799">Topoisomerase</keyword>
<keyword evidence="4" id="KW-0479">Metal-binding</keyword>
<dbReference type="Gene3D" id="3.40.50.670">
    <property type="match status" value="2"/>
</dbReference>
<dbReference type="FunFam" id="3.30.565.10:FF:000002">
    <property type="entry name" value="DNA gyrase subunit B"/>
    <property type="match status" value="1"/>
</dbReference>
<dbReference type="InterPro" id="IPR014721">
    <property type="entry name" value="Ribsml_uS5_D2-typ_fold_subgr"/>
</dbReference>
<dbReference type="PROSITE" id="PS50880">
    <property type="entry name" value="TOPRIM"/>
    <property type="match status" value="1"/>
</dbReference>
<evidence type="ECO:0000256" key="13">
    <source>
        <dbReference type="SAM" id="MobiDB-lite"/>
    </source>
</evidence>
<evidence type="ECO:0000256" key="2">
    <source>
        <dbReference type="ARBA" id="ARBA00001946"/>
    </source>
</evidence>
<feature type="compositionally biased region" description="Low complexity" evidence="13">
    <location>
        <begin position="336"/>
        <end position="345"/>
    </location>
</feature>
<evidence type="ECO:0000256" key="10">
    <source>
        <dbReference type="ARBA" id="ARBA00023235"/>
    </source>
</evidence>
<dbReference type="PANTHER" id="PTHR45866:SF1">
    <property type="entry name" value="DNA GYRASE SUBUNIT B, MITOCHONDRIAL"/>
    <property type="match status" value="1"/>
</dbReference>
<dbReference type="Gene3D" id="3.30.230.10">
    <property type="match status" value="1"/>
</dbReference>
<proteinExistence type="inferred from homology"/>
<dbReference type="InterPro" id="IPR013759">
    <property type="entry name" value="Topo_IIA_B_C"/>
</dbReference>
<dbReference type="InterPro" id="IPR003594">
    <property type="entry name" value="HATPase_dom"/>
</dbReference>
<dbReference type="InterPro" id="IPR036890">
    <property type="entry name" value="HATPase_C_sf"/>
</dbReference>
<dbReference type="GO" id="GO:0005524">
    <property type="term" value="F:ATP binding"/>
    <property type="evidence" value="ECO:0007669"/>
    <property type="project" value="UniProtKB-UniRule"/>
</dbReference>
<protein>
    <recommendedName>
        <fullName evidence="12">DNA topoisomerase 2</fullName>
        <ecNumber evidence="12">5.6.2.2</ecNumber>
    </recommendedName>
</protein>
<keyword evidence="9 12" id="KW-0238">DNA-binding</keyword>
<evidence type="ECO:0000256" key="5">
    <source>
        <dbReference type="ARBA" id="ARBA00022741"/>
    </source>
</evidence>
<dbReference type="GO" id="GO:0046872">
    <property type="term" value="F:metal ion binding"/>
    <property type="evidence" value="ECO:0007669"/>
    <property type="project" value="UniProtKB-KW"/>
</dbReference>
<feature type="region of interest" description="Disordered" evidence="13">
    <location>
        <begin position="299"/>
        <end position="345"/>
    </location>
</feature>
<dbReference type="PRINTS" id="PR00418">
    <property type="entry name" value="TPI2FAMILY"/>
</dbReference>
<keyword evidence="6 12" id="KW-0067">ATP-binding</keyword>
<dbReference type="Pfam" id="PF02518">
    <property type="entry name" value="HATPase_c"/>
    <property type="match status" value="1"/>
</dbReference>
<dbReference type="InterPro" id="IPR034160">
    <property type="entry name" value="TOPRIM_GyrB"/>
</dbReference>
<evidence type="ECO:0000256" key="11">
    <source>
        <dbReference type="ARBA" id="ARBA00063759"/>
    </source>
</evidence>
<dbReference type="Pfam" id="PF00986">
    <property type="entry name" value="DNA_gyraseB_C"/>
    <property type="match status" value="1"/>
</dbReference>
<dbReference type="EMBL" id="VWRR01000014">
    <property type="protein sequence ID" value="KAF6001515.1"/>
    <property type="molecule type" value="Genomic_DNA"/>
</dbReference>
<dbReference type="EC" id="5.6.2.2" evidence="12"/>
<keyword evidence="5 12" id="KW-0547">Nucleotide-binding</keyword>
<keyword evidence="7" id="KW-0460">Magnesium</keyword>
<comment type="cofactor">
    <cofactor evidence="2">
        <name>Mg(2+)</name>
        <dbReference type="ChEBI" id="CHEBI:18420"/>
    </cofactor>
</comment>
<evidence type="ECO:0000256" key="7">
    <source>
        <dbReference type="ARBA" id="ARBA00022842"/>
    </source>
</evidence>
<dbReference type="Proteomes" id="UP000530660">
    <property type="component" value="Unassembled WGS sequence"/>
</dbReference>
<comment type="similarity">
    <text evidence="3">Belongs to the type II topoisomerase GyrB family.</text>
</comment>
<dbReference type="FunFam" id="3.30.230.10:FF:000005">
    <property type="entry name" value="DNA gyrase subunit B"/>
    <property type="match status" value="1"/>
</dbReference>
<dbReference type="Pfam" id="PF00204">
    <property type="entry name" value="DNA_gyraseB"/>
    <property type="match status" value="1"/>
</dbReference>
<dbReference type="FunFam" id="3.40.50.670:FF:000001">
    <property type="entry name" value="DNA topoisomerase 2"/>
    <property type="match status" value="1"/>
</dbReference>
<evidence type="ECO:0000256" key="3">
    <source>
        <dbReference type="ARBA" id="ARBA00010708"/>
    </source>
</evidence>
<evidence type="ECO:0000313" key="16">
    <source>
        <dbReference type="Proteomes" id="UP000530660"/>
    </source>
</evidence>
<evidence type="ECO:0000259" key="14">
    <source>
        <dbReference type="PROSITE" id="PS50880"/>
    </source>
</evidence>
<evidence type="ECO:0000313" key="15">
    <source>
        <dbReference type="EMBL" id="KAF6001515.1"/>
    </source>
</evidence>
<feature type="compositionally biased region" description="Basic and acidic residues" evidence="13">
    <location>
        <begin position="326"/>
        <end position="335"/>
    </location>
</feature>
<dbReference type="CDD" id="cd00822">
    <property type="entry name" value="TopoII_Trans_DNA_gyrase"/>
    <property type="match status" value="1"/>
</dbReference>
<dbReference type="PRINTS" id="PR01159">
    <property type="entry name" value="DNAGYRASEB"/>
</dbReference>
<dbReference type="AlphaFoldDB" id="A0A7J7IEK0"/>
<comment type="subunit">
    <text evidence="11">Made up of two chains. The A chain is responsible for DNA breakage and rejoining; the B chain catalyzes ATP hydrolysis.</text>
</comment>